<evidence type="ECO:0000313" key="5">
    <source>
        <dbReference type="EMBL" id="ACU63002.1"/>
    </source>
</evidence>
<dbReference type="PROSITE" id="PS01124">
    <property type="entry name" value="HTH_ARAC_FAMILY_2"/>
    <property type="match status" value="1"/>
</dbReference>
<name>A0A979G989_CHIPD</name>
<accession>A0A979G989</accession>
<dbReference type="PANTHER" id="PTHR43280">
    <property type="entry name" value="ARAC-FAMILY TRANSCRIPTIONAL REGULATOR"/>
    <property type="match status" value="1"/>
</dbReference>
<dbReference type="AlphaFoldDB" id="A0A979G989"/>
<reference evidence="5 6" key="2">
    <citation type="journal article" date="2010" name="Stand. Genomic Sci.">
        <title>Complete genome sequence of Chitinophaga pinensis type strain (UQM 2034).</title>
        <authorList>
            <person name="Glavina Del Rio T."/>
            <person name="Abt B."/>
            <person name="Spring S."/>
            <person name="Lapidus A."/>
            <person name="Nolan M."/>
            <person name="Tice H."/>
            <person name="Copeland A."/>
            <person name="Cheng J.F."/>
            <person name="Chen F."/>
            <person name="Bruce D."/>
            <person name="Goodwin L."/>
            <person name="Pitluck S."/>
            <person name="Ivanova N."/>
            <person name="Mavromatis K."/>
            <person name="Mikhailova N."/>
            <person name="Pati A."/>
            <person name="Chen A."/>
            <person name="Palaniappan K."/>
            <person name="Land M."/>
            <person name="Hauser L."/>
            <person name="Chang Y.J."/>
            <person name="Jeffries C.D."/>
            <person name="Chain P."/>
            <person name="Saunders E."/>
            <person name="Detter J.C."/>
            <person name="Brettin T."/>
            <person name="Rohde M."/>
            <person name="Goker M."/>
            <person name="Bristow J."/>
            <person name="Eisen J.A."/>
            <person name="Markowitz V."/>
            <person name="Hugenholtz P."/>
            <person name="Kyrpides N.C."/>
            <person name="Klenk H.P."/>
            <person name="Lucas S."/>
        </authorList>
    </citation>
    <scope>NUCLEOTIDE SEQUENCE [LARGE SCALE GENOMIC DNA]</scope>
    <source>
        <strain evidence="6">ATCC 43595 / DSM 2588 / LMG 13176 / NBRC 15968 / NCIMB 11800 / UQM 2034</strain>
    </source>
</reference>
<dbReference type="Pfam" id="PF12833">
    <property type="entry name" value="HTH_18"/>
    <property type="match status" value="1"/>
</dbReference>
<dbReference type="GO" id="GO:0043565">
    <property type="term" value="F:sequence-specific DNA binding"/>
    <property type="evidence" value="ECO:0007669"/>
    <property type="project" value="InterPro"/>
</dbReference>
<sequence>MVAVLLIKRSNFASSSFNFYIMDQIYTVEDFYRAKLNWMPENLKNELGHFNVFRLSDFVHNSTKCGSYVRKEYFKVSLINGRHKYEYADKTIQIENNALIFGNPNIPYHWEPLDDALSGYVCIFTESFFHQFGAAKFNEYPVFQPGGHPIYFLSDTQKQRITELFNRMFDEIGSEYTYKYDVIRNLVFELIHEAMKMEPATTLFTSSNAFARISSLFMELLERQFPISSPMQRVKFRSPTDFAGQLSVHVNSLNRALKETTGKTTSQLISQRILQEARSLLKYTDWNISEISWCLGFEELPHFINFFKKNVQVTPKSYRS</sequence>
<keyword evidence="3" id="KW-0804">Transcription</keyword>
<evidence type="ECO:0000256" key="2">
    <source>
        <dbReference type="ARBA" id="ARBA00023125"/>
    </source>
</evidence>
<dbReference type="EMBL" id="CP001699">
    <property type="protein sequence ID" value="ACU63002.1"/>
    <property type="molecule type" value="Genomic_DNA"/>
</dbReference>
<feature type="domain" description="HTH araC/xylS-type" evidence="4">
    <location>
        <begin position="241"/>
        <end position="320"/>
    </location>
</feature>
<dbReference type="InterPro" id="IPR018060">
    <property type="entry name" value="HTH_AraC"/>
</dbReference>
<dbReference type="Proteomes" id="UP000002215">
    <property type="component" value="Chromosome"/>
</dbReference>
<dbReference type="InterPro" id="IPR009057">
    <property type="entry name" value="Homeodomain-like_sf"/>
</dbReference>
<evidence type="ECO:0000256" key="3">
    <source>
        <dbReference type="ARBA" id="ARBA00023163"/>
    </source>
</evidence>
<evidence type="ECO:0000259" key="4">
    <source>
        <dbReference type="PROSITE" id="PS01124"/>
    </source>
</evidence>
<keyword evidence="1" id="KW-0805">Transcription regulation</keyword>
<protein>
    <submittedName>
        <fullName evidence="5">Transcriptional regulator, AraC family</fullName>
    </submittedName>
</protein>
<dbReference type="SMART" id="SM00342">
    <property type="entry name" value="HTH_ARAC"/>
    <property type="match status" value="1"/>
</dbReference>
<dbReference type="GO" id="GO:0003700">
    <property type="term" value="F:DNA-binding transcription factor activity"/>
    <property type="evidence" value="ECO:0007669"/>
    <property type="project" value="InterPro"/>
</dbReference>
<dbReference type="InterPro" id="IPR037923">
    <property type="entry name" value="HTH-like"/>
</dbReference>
<evidence type="ECO:0000313" key="6">
    <source>
        <dbReference type="Proteomes" id="UP000002215"/>
    </source>
</evidence>
<dbReference type="KEGG" id="cpi:Cpin_5575"/>
<dbReference type="PANTHER" id="PTHR43280:SF32">
    <property type="entry name" value="TRANSCRIPTIONAL REGULATORY PROTEIN"/>
    <property type="match status" value="1"/>
</dbReference>
<gene>
    <name evidence="5" type="ordered locus">Cpin_5575</name>
</gene>
<reference evidence="6" key="1">
    <citation type="submission" date="2009-08" db="EMBL/GenBank/DDBJ databases">
        <title>The complete genome of Chitinophaga pinensis DSM 2588.</title>
        <authorList>
            <consortium name="US DOE Joint Genome Institute (JGI-PGF)"/>
            <person name="Lucas S."/>
            <person name="Copeland A."/>
            <person name="Lapidus A."/>
            <person name="Glavina del Rio T."/>
            <person name="Dalin E."/>
            <person name="Tice H."/>
            <person name="Bruce D."/>
            <person name="Goodwin L."/>
            <person name="Pitluck S."/>
            <person name="Kyrpides N."/>
            <person name="Mavromatis K."/>
            <person name="Ivanova N."/>
            <person name="Mikhailova N."/>
            <person name="Sims D."/>
            <person name="Meinche L."/>
            <person name="Brettin T."/>
            <person name="Detter J.C."/>
            <person name="Han C."/>
            <person name="Larimer F."/>
            <person name="Land M."/>
            <person name="Hauser L."/>
            <person name="Markowitz V."/>
            <person name="Cheng J.-F."/>
            <person name="Hugenholtz P."/>
            <person name="Woyke T."/>
            <person name="Wu D."/>
            <person name="Spring S."/>
            <person name="Klenk H.-P."/>
            <person name="Eisen J.A."/>
        </authorList>
    </citation>
    <scope>NUCLEOTIDE SEQUENCE [LARGE SCALE GENOMIC DNA]</scope>
    <source>
        <strain evidence="6">ATCC 43595 / DSM 2588 / LMG 13176 / NBRC 15968 / NCIMB 11800 / UQM 2034</strain>
    </source>
</reference>
<dbReference type="Gene3D" id="1.10.10.60">
    <property type="entry name" value="Homeodomain-like"/>
    <property type="match status" value="1"/>
</dbReference>
<dbReference type="SUPFAM" id="SSF46689">
    <property type="entry name" value="Homeodomain-like"/>
    <property type="match status" value="1"/>
</dbReference>
<proteinExistence type="predicted"/>
<dbReference type="SUPFAM" id="SSF51215">
    <property type="entry name" value="Regulatory protein AraC"/>
    <property type="match status" value="1"/>
</dbReference>
<keyword evidence="2" id="KW-0238">DNA-binding</keyword>
<organism evidence="5 6">
    <name type="scientific">Chitinophaga pinensis (strain ATCC 43595 / DSM 2588 / LMG 13176 / NBRC 15968 / NCIMB 11800 / UQM 2034)</name>
    <dbReference type="NCBI Taxonomy" id="485918"/>
    <lineage>
        <taxon>Bacteria</taxon>
        <taxon>Pseudomonadati</taxon>
        <taxon>Bacteroidota</taxon>
        <taxon>Chitinophagia</taxon>
        <taxon>Chitinophagales</taxon>
        <taxon>Chitinophagaceae</taxon>
        <taxon>Chitinophaga</taxon>
    </lineage>
</organism>
<evidence type="ECO:0000256" key="1">
    <source>
        <dbReference type="ARBA" id="ARBA00023015"/>
    </source>
</evidence>